<evidence type="ECO:0000256" key="1">
    <source>
        <dbReference type="ARBA" id="ARBA00005176"/>
    </source>
</evidence>
<proteinExistence type="inferred from homology"/>
<dbReference type="OrthoDB" id="310895at2759"/>
<name>A0A8X6FGX1_TRICU</name>
<dbReference type="Pfam" id="PF00171">
    <property type="entry name" value="Aldedh"/>
    <property type="match status" value="1"/>
</dbReference>
<dbReference type="InterPro" id="IPR015590">
    <property type="entry name" value="Aldehyde_DH_dom"/>
</dbReference>
<dbReference type="PROSITE" id="PS00687">
    <property type="entry name" value="ALDEHYDE_DEHYDR_GLU"/>
    <property type="match status" value="1"/>
</dbReference>
<evidence type="ECO:0000256" key="4">
    <source>
        <dbReference type="ARBA" id="ARBA00019842"/>
    </source>
</evidence>
<dbReference type="GO" id="GO:0004777">
    <property type="term" value="F:succinate-semialdehyde dehydrogenase (NAD+) activity"/>
    <property type="evidence" value="ECO:0007669"/>
    <property type="project" value="UniProtKB-EC"/>
</dbReference>
<dbReference type="FunFam" id="3.40.605.10:FF:000005">
    <property type="entry name" value="Succinate-semialdehyde dehydrogenase I"/>
    <property type="match status" value="1"/>
</dbReference>
<sequence>MLSNNILKCRFKYILVGYYRKYSFSIPEGKTYINGKWVAAKNEKTFPVFNPANGNTIANIPDCGIVETNEAVEAACIALKTWKDVTAKERAAFLRRMFELQMKSSETLAHIITSEGGKPLAESAGEINYGASFFEWFSEEARRIYGDIVPSPFKNKQMLFVREPVGVAGIITPWNFPNAMITRKVAAALAAGCTCVIKPAEDTPLSALAIAQLADEAKVPPGVINVVTSSRSNTPSIGKRLCENPNVATISFTGSTSVGKLLLKHSASTVKKVSLELGGNAPFIVFNSANISKAVAGAMVSKFRNSGQTCVCTNKILVQEGIYEEFIAELAKAMQIQLKVGEGIQPGVTVGPLINESAVKKVERHVQDAVGKGAELVLGGKVHSQGKNFFEPTLLRNLKKNMLICGEETFGPVAAVMKFSSEVEAMELANASRSGLAGYFYSEDISQIWRVSKNLEGEKDLAMVLMNTHTLSIFVLGDWNEFLKSIPVHWASILYWRMAFEINFHKFYVECS</sequence>
<dbReference type="AlphaFoldDB" id="A0A8X6FGX1"/>
<dbReference type="GO" id="GO:0009450">
    <property type="term" value="P:gamma-aminobutyric acid catabolic process"/>
    <property type="evidence" value="ECO:0007669"/>
    <property type="project" value="TreeGrafter"/>
</dbReference>
<feature type="domain" description="Aldehyde dehydrogenase" evidence="9">
    <location>
        <begin position="37"/>
        <end position="469"/>
    </location>
</feature>
<dbReference type="PANTHER" id="PTHR43353">
    <property type="entry name" value="SUCCINATE-SEMIALDEHYDE DEHYDROGENASE, MITOCHONDRIAL"/>
    <property type="match status" value="1"/>
</dbReference>
<dbReference type="InterPro" id="IPR016160">
    <property type="entry name" value="Ald_DH_CS_CYS"/>
</dbReference>
<dbReference type="InterPro" id="IPR029510">
    <property type="entry name" value="Ald_DH_CS_GLU"/>
</dbReference>
<dbReference type="GO" id="GO:0005739">
    <property type="term" value="C:mitochondrion"/>
    <property type="evidence" value="ECO:0007669"/>
    <property type="project" value="TreeGrafter"/>
</dbReference>
<dbReference type="InterPro" id="IPR016163">
    <property type="entry name" value="Ald_DH_C"/>
</dbReference>
<protein>
    <recommendedName>
        <fullName evidence="4">Succinate-semialdehyde dehydrogenase, mitochondrial</fullName>
        <ecNumber evidence="3">1.2.1.24</ecNumber>
    </recommendedName>
    <alternativeName>
        <fullName evidence="6">NAD(+)-dependent succinic semialdehyde dehydrogenase</fullName>
    </alternativeName>
</protein>
<dbReference type="Proteomes" id="UP000887116">
    <property type="component" value="Unassembled WGS sequence"/>
</dbReference>
<evidence type="ECO:0000256" key="2">
    <source>
        <dbReference type="ARBA" id="ARBA00009986"/>
    </source>
</evidence>
<keyword evidence="5 8" id="KW-0560">Oxidoreductase</keyword>
<dbReference type="InterPro" id="IPR050740">
    <property type="entry name" value="Aldehyde_DH_Superfamily"/>
</dbReference>
<dbReference type="PROSITE" id="PS00070">
    <property type="entry name" value="ALDEHYDE_DEHYDR_CYS"/>
    <property type="match status" value="1"/>
</dbReference>
<evidence type="ECO:0000256" key="7">
    <source>
        <dbReference type="PROSITE-ProRule" id="PRU10007"/>
    </source>
</evidence>
<dbReference type="PANTHER" id="PTHR43353:SF5">
    <property type="entry name" value="SUCCINATE-SEMIALDEHYDE DEHYDROGENASE, MITOCHONDRIAL"/>
    <property type="match status" value="1"/>
</dbReference>
<evidence type="ECO:0000256" key="8">
    <source>
        <dbReference type="RuleBase" id="RU003345"/>
    </source>
</evidence>
<dbReference type="SUPFAM" id="SSF53720">
    <property type="entry name" value="ALDH-like"/>
    <property type="match status" value="1"/>
</dbReference>
<reference evidence="10" key="1">
    <citation type="submission" date="2020-07" db="EMBL/GenBank/DDBJ databases">
        <title>Multicomponent nature underlies the extraordinary mechanical properties of spider dragline silk.</title>
        <authorList>
            <person name="Kono N."/>
            <person name="Nakamura H."/>
            <person name="Mori M."/>
            <person name="Yoshida Y."/>
            <person name="Ohtoshi R."/>
            <person name="Malay A.D."/>
            <person name="Moran D.A.P."/>
            <person name="Tomita M."/>
            <person name="Numata K."/>
            <person name="Arakawa K."/>
        </authorList>
    </citation>
    <scope>NUCLEOTIDE SEQUENCE</scope>
</reference>
<dbReference type="Gene3D" id="3.40.605.10">
    <property type="entry name" value="Aldehyde Dehydrogenase, Chain A, domain 1"/>
    <property type="match status" value="1"/>
</dbReference>
<feature type="active site" evidence="7">
    <location>
        <position position="276"/>
    </location>
</feature>
<comment type="pathway">
    <text evidence="1">Amino-acid degradation; 4-aminobutanoate degradation.</text>
</comment>
<comment type="caution">
    <text evidence="10">The sequence shown here is derived from an EMBL/GenBank/DDBJ whole genome shotgun (WGS) entry which is preliminary data.</text>
</comment>
<evidence type="ECO:0000313" key="11">
    <source>
        <dbReference type="Proteomes" id="UP000887116"/>
    </source>
</evidence>
<evidence type="ECO:0000313" key="10">
    <source>
        <dbReference type="EMBL" id="GFQ79271.1"/>
    </source>
</evidence>
<dbReference type="FunFam" id="3.40.309.10:FF:000004">
    <property type="entry name" value="Succinate-semialdehyde dehydrogenase I"/>
    <property type="match status" value="1"/>
</dbReference>
<evidence type="ECO:0000256" key="3">
    <source>
        <dbReference type="ARBA" id="ARBA00013051"/>
    </source>
</evidence>
<gene>
    <name evidence="10" type="primary">Aldh5a1</name>
    <name evidence="10" type="ORF">TNCT_587971</name>
</gene>
<evidence type="ECO:0000256" key="6">
    <source>
        <dbReference type="ARBA" id="ARBA00030806"/>
    </source>
</evidence>
<dbReference type="EC" id="1.2.1.24" evidence="3"/>
<dbReference type="CDD" id="cd07103">
    <property type="entry name" value="ALDH_F5_SSADH_GabD"/>
    <property type="match status" value="1"/>
</dbReference>
<comment type="similarity">
    <text evidence="2 8">Belongs to the aldehyde dehydrogenase family.</text>
</comment>
<organism evidence="10 11">
    <name type="scientific">Trichonephila clavata</name>
    <name type="common">Joro spider</name>
    <name type="synonym">Nephila clavata</name>
    <dbReference type="NCBI Taxonomy" id="2740835"/>
    <lineage>
        <taxon>Eukaryota</taxon>
        <taxon>Metazoa</taxon>
        <taxon>Ecdysozoa</taxon>
        <taxon>Arthropoda</taxon>
        <taxon>Chelicerata</taxon>
        <taxon>Arachnida</taxon>
        <taxon>Araneae</taxon>
        <taxon>Araneomorphae</taxon>
        <taxon>Entelegynae</taxon>
        <taxon>Araneoidea</taxon>
        <taxon>Nephilidae</taxon>
        <taxon>Trichonephila</taxon>
    </lineage>
</organism>
<accession>A0A8X6FGX1</accession>
<dbReference type="Gene3D" id="3.40.309.10">
    <property type="entry name" value="Aldehyde Dehydrogenase, Chain A, domain 2"/>
    <property type="match status" value="1"/>
</dbReference>
<evidence type="ECO:0000259" key="9">
    <source>
        <dbReference type="Pfam" id="PF00171"/>
    </source>
</evidence>
<keyword evidence="11" id="KW-1185">Reference proteome</keyword>
<evidence type="ECO:0000256" key="5">
    <source>
        <dbReference type="ARBA" id="ARBA00023002"/>
    </source>
</evidence>
<dbReference type="EMBL" id="BMAO01012131">
    <property type="protein sequence ID" value="GFQ79271.1"/>
    <property type="molecule type" value="Genomic_DNA"/>
</dbReference>
<dbReference type="InterPro" id="IPR016161">
    <property type="entry name" value="Ald_DH/histidinol_DH"/>
</dbReference>
<dbReference type="InterPro" id="IPR016162">
    <property type="entry name" value="Ald_DH_N"/>
</dbReference>